<sequence>MAGAPGRPLGCQSAFLEKRQPRRQLSAGQVPLCCLCASVRPPWALCLLRLLRVRRAQGVTARGVTGSPVPSWMGDGGKD</sequence>
<protein>
    <submittedName>
        <fullName evidence="1">Uncharacterized protein</fullName>
    </submittedName>
</protein>
<reference evidence="1 2" key="1">
    <citation type="submission" date="2023-05" db="EMBL/GenBank/DDBJ databases">
        <title>B98-5 Cell Line De Novo Hybrid Assembly: An Optical Mapping Approach.</title>
        <authorList>
            <person name="Kananen K."/>
            <person name="Auerbach J.A."/>
            <person name="Kautto E."/>
            <person name="Blachly J.S."/>
        </authorList>
    </citation>
    <scope>NUCLEOTIDE SEQUENCE [LARGE SCALE GENOMIC DNA]</scope>
    <source>
        <strain evidence="1">B95-8</strain>
        <tissue evidence="1">Cell line</tissue>
    </source>
</reference>
<evidence type="ECO:0000313" key="1">
    <source>
        <dbReference type="EMBL" id="KAK2088208.1"/>
    </source>
</evidence>
<dbReference type="Proteomes" id="UP001266305">
    <property type="component" value="Unassembled WGS sequence"/>
</dbReference>
<dbReference type="EMBL" id="JASSZA010000019">
    <property type="protein sequence ID" value="KAK2088208.1"/>
    <property type="molecule type" value="Genomic_DNA"/>
</dbReference>
<gene>
    <name evidence="1" type="ORF">P7K49_034115</name>
</gene>
<comment type="caution">
    <text evidence="1">The sequence shown here is derived from an EMBL/GenBank/DDBJ whole genome shotgun (WGS) entry which is preliminary data.</text>
</comment>
<name>A0ABQ9TUX7_SAGOE</name>
<proteinExistence type="predicted"/>
<evidence type="ECO:0000313" key="2">
    <source>
        <dbReference type="Proteomes" id="UP001266305"/>
    </source>
</evidence>
<organism evidence="1 2">
    <name type="scientific">Saguinus oedipus</name>
    <name type="common">Cotton-top tamarin</name>
    <name type="synonym">Oedipomidas oedipus</name>
    <dbReference type="NCBI Taxonomy" id="9490"/>
    <lineage>
        <taxon>Eukaryota</taxon>
        <taxon>Metazoa</taxon>
        <taxon>Chordata</taxon>
        <taxon>Craniata</taxon>
        <taxon>Vertebrata</taxon>
        <taxon>Euteleostomi</taxon>
        <taxon>Mammalia</taxon>
        <taxon>Eutheria</taxon>
        <taxon>Euarchontoglires</taxon>
        <taxon>Primates</taxon>
        <taxon>Haplorrhini</taxon>
        <taxon>Platyrrhini</taxon>
        <taxon>Cebidae</taxon>
        <taxon>Callitrichinae</taxon>
        <taxon>Saguinus</taxon>
    </lineage>
</organism>
<accession>A0ABQ9TUX7</accession>
<keyword evidence="2" id="KW-1185">Reference proteome</keyword>